<comment type="caution">
    <text evidence="1">The sequence shown here is derived from an EMBL/GenBank/DDBJ whole genome shotgun (WGS) entry which is preliminary data.</text>
</comment>
<name>A0A9D4T1X6_RHISA</name>
<protein>
    <submittedName>
        <fullName evidence="1">Uncharacterized protein</fullName>
    </submittedName>
</protein>
<dbReference type="Proteomes" id="UP000821837">
    <property type="component" value="Unassembled WGS sequence"/>
</dbReference>
<evidence type="ECO:0000313" key="1">
    <source>
        <dbReference type="EMBL" id="KAH7968475.1"/>
    </source>
</evidence>
<organism evidence="1 2">
    <name type="scientific">Rhipicephalus sanguineus</name>
    <name type="common">Brown dog tick</name>
    <name type="synonym">Ixodes sanguineus</name>
    <dbReference type="NCBI Taxonomy" id="34632"/>
    <lineage>
        <taxon>Eukaryota</taxon>
        <taxon>Metazoa</taxon>
        <taxon>Ecdysozoa</taxon>
        <taxon>Arthropoda</taxon>
        <taxon>Chelicerata</taxon>
        <taxon>Arachnida</taxon>
        <taxon>Acari</taxon>
        <taxon>Parasitiformes</taxon>
        <taxon>Ixodida</taxon>
        <taxon>Ixodoidea</taxon>
        <taxon>Ixodidae</taxon>
        <taxon>Rhipicephalinae</taxon>
        <taxon>Rhipicephalus</taxon>
        <taxon>Rhipicephalus</taxon>
    </lineage>
</organism>
<sequence>MPSDEQWENLGGATGCFTGAVVDYRSPCSAKPGKPCQILRQVDAWNELLFPAKIQLREIPGTLGKLALVNVDCAGLYTGVPEDVLLQNVRYVHGSTSPRTTILVPDETEDDLRLVLNPRRFMGGVAISEKSRRVKLLVPLVKTAPFLAVLSLEGISLEEEATKNLMAGLTENGVLRDLTLGTWVIPETCRKELAQYLMLTPSLISFSYTSDSVKIEIAVIEAILCNKGISKLLEDLAELVNISVAEIGRVAHRHLQRTASLHDFMRITGVVKERVVCRARDDGRMQLEDLSDDCWALVRQYLTLDDVEEAIADPGNL</sequence>
<accession>A0A9D4T1X6</accession>
<evidence type="ECO:0000313" key="2">
    <source>
        <dbReference type="Proteomes" id="UP000821837"/>
    </source>
</evidence>
<proteinExistence type="predicted"/>
<reference evidence="1" key="2">
    <citation type="submission" date="2021-09" db="EMBL/GenBank/DDBJ databases">
        <authorList>
            <person name="Jia N."/>
            <person name="Wang J."/>
            <person name="Shi W."/>
            <person name="Du L."/>
            <person name="Sun Y."/>
            <person name="Zhan W."/>
            <person name="Jiang J."/>
            <person name="Wang Q."/>
            <person name="Zhang B."/>
            <person name="Ji P."/>
            <person name="Sakyi L.B."/>
            <person name="Cui X."/>
            <person name="Yuan T."/>
            <person name="Jiang B."/>
            <person name="Yang W."/>
            <person name="Lam T.T.-Y."/>
            <person name="Chang Q."/>
            <person name="Ding S."/>
            <person name="Wang X."/>
            <person name="Zhu J."/>
            <person name="Ruan X."/>
            <person name="Zhao L."/>
            <person name="Wei J."/>
            <person name="Que T."/>
            <person name="Du C."/>
            <person name="Cheng J."/>
            <person name="Dai P."/>
            <person name="Han X."/>
            <person name="Huang E."/>
            <person name="Gao Y."/>
            <person name="Liu J."/>
            <person name="Shao H."/>
            <person name="Ye R."/>
            <person name="Li L."/>
            <person name="Wei W."/>
            <person name="Wang X."/>
            <person name="Wang C."/>
            <person name="Huo Q."/>
            <person name="Li W."/>
            <person name="Guo W."/>
            <person name="Chen H."/>
            <person name="Chen S."/>
            <person name="Zhou L."/>
            <person name="Zhou L."/>
            <person name="Ni X."/>
            <person name="Tian J."/>
            <person name="Zhou Y."/>
            <person name="Sheng Y."/>
            <person name="Liu T."/>
            <person name="Pan Y."/>
            <person name="Xia L."/>
            <person name="Li J."/>
            <person name="Zhao F."/>
            <person name="Cao W."/>
        </authorList>
    </citation>
    <scope>NUCLEOTIDE SEQUENCE</scope>
    <source>
        <strain evidence="1">Rsan-2018</strain>
        <tissue evidence="1">Larvae</tissue>
    </source>
</reference>
<dbReference type="EMBL" id="JABSTV010001248">
    <property type="protein sequence ID" value="KAH7968475.1"/>
    <property type="molecule type" value="Genomic_DNA"/>
</dbReference>
<gene>
    <name evidence="1" type="ORF">HPB52_008553</name>
</gene>
<dbReference type="AlphaFoldDB" id="A0A9D4T1X6"/>
<dbReference type="SUPFAM" id="SSF52047">
    <property type="entry name" value="RNI-like"/>
    <property type="match status" value="1"/>
</dbReference>
<keyword evidence="2" id="KW-1185">Reference proteome</keyword>
<reference evidence="1" key="1">
    <citation type="journal article" date="2020" name="Cell">
        <title>Large-Scale Comparative Analyses of Tick Genomes Elucidate Their Genetic Diversity and Vector Capacities.</title>
        <authorList>
            <consortium name="Tick Genome and Microbiome Consortium (TIGMIC)"/>
            <person name="Jia N."/>
            <person name="Wang J."/>
            <person name="Shi W."/>
            <person name="Du L."/>
            <person name="Sun Y."/>
            <person name="Zhan W."/>
            <person name="Jiang J.F."/>
            <person name="Wang Q."/>
            <person name="Zhang B."/>
            <person name="Ji P."/>
            <person name="Bell-Sakyi L."/>
            <person name="Cui X.M."/>
            <person name="Yuan T.T."/>
            <person name="Jiang B.G."/>
            <person name="Yang W.F."/>
            <person name="Lam T.T."/>
            <person name="Chang Q.C."/>
            <person name="Ding S.J."/>
            <person name="Wang X.J."/>
            <person name="Zhu J.G."/>
            <person name="Ruan X.D."/>
            <person name="Zhao L."/>
            <person name="Wei J.T."/>
            <person name="Ye R.Z."/>
            <person name="Que T.C."/>
            <person name="Du C.H."/>
            <person name="Zhou Y.H."/>
            <person name="Cheng J.X."/>
            <person name="Dai P.F."/>
            <person name="Guo W.B."/>
            <person name="Han X.H."/>
            <person name="Huang E.J."/>
            <person name="Li L.F."/>
            <person name="Wei W."/>
            <person name="Gao Y.C."/>
            <person name="Liu J.Z."/>
            <person name="Shao H.Z."/>
            <person name="Wang X."/>
            <person name="Wang C.C."/>
            <person name="Yang T.C."/>
            <person name="Huo Q.B."/>
            <person name="Li W."/>
            <person name="Chen H.Y."/>
            <person name="Chen S.E."/>
            <person name="Zhou L.G."/>
            <person name="Ni X.B."/>
            <person name="Tian J.H."/>
            <person name="Sheng Y."/>
            <person name="Liu T."/>
            <person name="Pan Y.S."/>
            <person name="Xia L.Y."/>
            <person name="Li J."/>
            <person name="Zhao F."/>
            <person name="Cao W.C."/>
        </authorList>
    </citation>
    <scope>NUCLEOTIDE SEQUENCE</scope>
    <source>
        <strain evidence="1">Rsan-2018</strain>
    </source>
</reference>